<proteinExistence type="predicted"/>
<accession>A0A1I8E9T4</accession>
<organism evidence="2">
    <name type="scientific">Wuchereria bancrofti</name>
    <dbReference type="NCBI Taxonomy" id="6293"/>
    <lineage>
        <taxon>Eukaryota</taxon>
        <taxon>Metazoa</taxon>
        <taxon>Ecdysozoa</taxon>
        <taxon>Nematoda</taxon>
        <taxon>Chromadorea</taxon>
        <taxon>Rhabditida</taxon>
        <taxon>Spirurina</taxon>
        <taxon>Spiruromorpha</taxon>
        <taxon>Filarioidea</taxon>
        <taxon>Onchocercidae</taxon>
        <taxon>Wuchereria</taxon>
    </lineage>
</organism>
<evidence type="ECO:0000313" key="2">
    <source>
        <dbReference type="WBParaSite" id="maker-PairedContig_1175-snap-gene-1.12-mRNA-1"/>
    </source>
</evidence>
<evidence type="ECO:0000256" key="1">
    <source>
        <dbReference type="SAM" id="MobiDB-lite"/>
    </source>
</evidence>
<dbReference type="AlphaFoldDB" id="A0A1I8E9T4"/>
<feature type="compositionally biased region" description="Polar residues" evidence="1">
    <location>
        <begin position="436"/>
        <end position="462"/>
    </location>
</feature>
<protein>
    <submittedName>
        <fullName evidence="2">Uncharacterized protein</fullName>
    </submittedName>
</protein>
<name>A0A1I8E9T4_WUCBA</name>
<dbReference type="WBParaSite" id="maker-PairedContig_1175-snap-gene-1.12-mRNA-1">
    <property type="protein sequence ID" value="maker-PairedContig_1175-snap-gene-1.12-mRNA-1"/>
    <property type="gene ID" value="maker-PairedContig_1175-snap-gene-1.12"/>
</dbReference>
<feature type="region of interest" description="Disordered" evidence="1">
    <location>
        <begin position="435"/>
        <end position="519"/>
    </location>
</feature>
<sequence>MGKYNKMFIPLKPFFVSTLIELKYFEKKKGPKNSNNPLKIVKPNTIKLQNLTKPAKREKKCRELTMCDDDSFNIATVPRHAKFGSKTDSGDGDDESTLGDRFFDLLSLQRDTIAKADLSHCMQLRDECKLASSNIEKQFDQLRTIGTTVTSAITDTVKVTAVNTLDTSAGNIHDDVSFGLNRLAMFRHPSRTRSSGFRSNIVLREDNNTPHLSKFTVELNCNENSGPNGCVEKEAVNRTSKISSNGSSQPMKTLRCSASHPTQAHQRSLDKGGGRIQSAEMKQRMGSVKCQPTIKIRASSAEPRTQRLAVDFKRTRKATETTVLTQSRGPLRVRSSSTSAAGTRNVATKAANAVRTNQITISQRQNEADLTTRTSTNTERAVSKLGATRKLPYVGPETRARAKMKQSNENLKVMRISSAVSTPKQSMIMKPEHNRPLSQLNSNISRNASGNSTVSVSNTKSAESGHVSRSRTREAHEPVRVRNTQGRVKGTDGLPPIESESRFRQSLTRRPKGGDSLDRDVTKAVGKENDEIWTVVTKKPEPVLEFASCLRSRVAAKFK</sequence>
<feature type="compositionally biased region" description="Basic and acidic residues" evidence="1">
    <location>
        <begin position="471"/>
        <end position="480"/>
    </location>
</feature>
<reference evidence="2" key="1">
    <citation type="submission" date="2016-11" db="UniProtKB">
        <authorList>
            <consortium name="WormBaseParasite"/>
        </authorList>
    </citation>
    <scope>IDENTIFICATION</scope>
    <source>
        <strain evidence="2">pt0022</strain>
    </source>
</reference>